<evidence type="ECO:0000313" key="1">
    <source>
        <dbReference type="EMBL" id="MFI0574641.1"/>
    </source>
</evidence>
<dbReference type="Pfam" id="PF13602">
    <property type="entry name" value="ADH_zinc_N_2"/>
    <property type="match status" value="1"/>
</dbReference>
<gene>
    <name evidence="1" type="ORF">ACH3YB_23750</name>
</gene>
<dbReference type="EMBL" id="JBIQWK010000007">
    <property type="protein sequence ID" value="MFI0574641.1"/>
    <property type="molecule type" value="Genomic_DNA"/>
</dbReference>
<comment type="caution">
    <text evidence="1">The sequence shown here is derived from an EMBL/GenBank/DDBJ whole genome shotgun (WGS) entry which is preliminary data.</text>
</comment>
<keyword evidence="2" id="KW-1185">Reference proteome</keyword>
<reference evidence="1 2" key="1">
    <citation type="submission" date="2024-10" db="EMBL/GenBank/DDBJ databases">
        <authorList>
            <person name="Wannawong T."/>
            <person name="Kuncharoen N."/>
            <person name="Mhuantong W."/>
        </authorList>
    </citation>
    <scope>NUCLEOTIDE SEQUENCE [LARGE SCALE GENOMIC DNA]</scope>
    <source>
        <strain evidence="1 2">CALK1-4</strain>
    </source>
</reference>
<protein>
    <submittedName>
        <fullName evidence="1">Zinc-binding dehydrogenase</fullName>
    </submittedName>
</protein>
<dbReference type="Gene3D" id="3.90.180.10">
    <property type="entry name" value="Medium-chain alcohol dehydrogenases, catalytic domain"/>
    <property type="match status" value="1"/>
</dbReference>
<dbReference type="Proteomes" id="UP001610810">
    <property type="component" value="Unassembled WGS sequence"/>
</dbReference>
<dbReference type="RefSeq" id="WP_201281045.1">
    <property type="nucleotide sequence ID" value="NZ_JAAIFS010000011.1"/>
</dbReference>
<evidence type="ECO:0000313" key="2">
    <source>
        <dbReference type="Proteomes" id="UP001610810"/>
    </source>
</evidence>
<organism evidence="1 2">
    <name type="scientific">Streptomyces tendae</name>
    <dbReference type="NCBI Taxonomy" id="1932"/>
    <lineage>
        <taxon>Bacteria</taxon>
        <taxon>Bacillati</taxon>
        <taxon>Actinomycetota</taxon>
        <taxon>Actinomycetes</taxon>
        <taxon>Kitasatosporales</taxon>
        <taxon>Streptomycetaceae</taxon>
        <taxon>Streptomyces</taxon>
    </lineage>
</organism>
<proteinExistence type="predicted"/>
<sequence>MPAPERCAGTVDEDGAGKLTVPIAATFPVEEIRDAVRLQAGRRVHGKIVVTL</sequence>
<accession>A0ABW7S308</accession>
<name>A0ABW7S308_STRTE</name>